<dbReference type="Pfam" id="PF02407">
    <property type="entry name" value="Viral_Rep"/>
    <property type="match status" value="1"/>
</dbReference>
<organism evidence="20">
    <name type="scientific">uncultured virus</name>
    <dbReference type="NCBI Taxonomy" id="340016"/>
    <lineage>
        <taxon>Viruses</taxon>
        <taxon>environmental samples</taxon>
    </lineage>
</organism>
<evidence type="ECO:0000256" key="7">
    <source>
        <dbReference type="ARBA" id="ARBA00022722"/>
    </source>
</evidence>
<dbReference type="Pfam" id="PF00910">
    <property type="entry name" value="RNA_helicase"/>
    <property type="match status" value="1"/>
</dbReference>
<dbReference type="PROSITE" id="PS52020">
    <property type="entry name" value="CRESS_DNA_REP"/>
    <property type="match status" value="1"/>
</dbReference>
<evidence type="ECO:0000256" key="13">
    <source>
        <dbReference type="ARBA" id="ARBA00023125"/>
    </source>
</evidence>
<protein>
    <recommendedName>
        <fullName evidence="15">ATP-dependent helicase Rep</fullName>
    </recommendedName>
    <alternativeName>
        <fullName evidence="16">RepP</fullName>
    </alternativeName>
</protein>
<evidence type="ECO:0000259" key="19">
    <source>
        <dbReference type="PROSITE" id="PS52020"/>
    </source>
</evidence>
<keyword evidence="5" id="KW-0548">Nucleotidyltransferase</keyword>
<evidence type="ECO:0000313" key="20">
    <source>
        <dbReference type="EMBL" id="APA62668.1"/>
    </source>
</evidence>
<feature type="region of interest" description="Disordered" evidence="18">
    <location>
        <begin position="1"/>
        <end position="21"/>
    </location>
</feature>
<evidence type="ECO:0000256" key="5">
    <source>
        <dbReference type="ARBA" id="ARBA00022695"/>
    </source>
</evidence>
<comment type="subcellular location">
    <subcellularLocation>
        <location evidence="2">Host nucleus</location>
    </subcellularLocation>
</comment>
<dbReference type="Gene3D" id="3.40.50.300">
    <property type="entry name" value="P-loop containing nucleotide triphosphate hydrolases"/>
    <property type="match status" value="1"/>
</dbReference>
<feature type="domain" description="CRESS-DNA virus Rep endonuclease" evidence="19">
    <location>
        <begin position="42"/>
        <end position="142"/>
    </location>
</feature>
<keyword evidence="9" id="KW-0547">Nucleotide-binding</keyword>
<name>A0A1I9XGE6_9VIRU</name>
<dbReference type="GO" id="GO:0046872">
    <property type="term" value="F:metal ion binding"/>
    <property type="evidence" value="ECO:0007669"/>
    <property type="project" value="UniProtKB-KW"/>
</dbReference>
<keyword evidence="7" id="KW-0540">Nuclease</keyword>
<evidence type="ECO:0000256" key="2">
    <source>
        <dbReference type="ARBA" id="ARBA00004147"/>
    </source>
</evidence>
<evidence type="ECO:0000256" key="4">
    <source>
        <dbReference type="ARBA" id="ARBA00022679"/>
    </source>
</evidence>
<evidence type="ECO:0000256" key="12">
    <source>
        <dbReference type="ARBA" id="ARBA00023124"/>
    </source>
</evidence>
<keyword evidence="14" id="KW-0511">Multifunctional enzyme</keyword>
<dbReference type="SUPFAM" id="SSF52540">
    <property type="entry name" value="P-loop containing nucleoside triphosphate hydrolases"/>
    <property type="match status" value="1"/>
</dbReference>
<evidence type="ECO:0000256" key="18">
    <source>
        <dbReference type="SAM" id="MobiDB-lite"/>
    </source>
</evidence>
<dbReference type="Gene3D" id="3.40.1310.20">
    <property type="match status" value="1"/>
</dbReference>
<accession>A0A1I9XGE6</accession>
<evidence type="ECO:0000256" key="1">
    <source>
        <dbReference type="ARBA" id="ARBA00001936"/>
    </source>
</evidence>
<dbReference type="GO" id="GO:0003724">
    <property type="term" value="F:RNA helicase activity"/>
    <property type="evidence" value="ECO:0007669"/>
    <property type="project" value="InterPro"/>
</dbReference>
<evidence type="ECO:0000256" key="3">
    <source>
        <dbReference type="ARBA" id="ARBA00008545"/>
    </source>
</evidence>
<evidence type="ECO:0000256" key="9">
    <source>
        <dbReference type="ARBA" id="ARBA00022741"/>
    </source>
</evidence>
<evidence type="ECO:0000256" key="10">
    <source>
        <dbReference type="ARBA" id="ARBA00022759"/>
    </source>
</evidence>
<evidence type="ECO:0000256" key="8">
    <source>
        <dbReference type="ARBA" id="ARBA00022723"/>
    </source>
</evidence>
<keyword evidence="10" id="KW-0255">Endonuclease</keyword>
<reference evidence="20" key="1">
    <citation type="journal article" date="2017" name="PLoS ONE">
        <title>Novel circular single-stranded DNA viruses among an asteroid, echinoid and holothurian (Phylum: Echinodermata).</title>
        <authorList>
            <person name="Jackson E.W."/>
            <person name="Bistolas K.S.I."/>
            <person name="Button J.B."/>
            <person name="Hewson I."/>
        </authorList>
    </citation>
    <scope>NUCLEOTIDE SEQUENCE</scope>
</reference>
<dbReference type="GO" id="GO:0016779">
    <property type="term" value="F:nucleotidyltransferase activity"/>
    <property type="evidence" value="ECO:0007669"/>
    <property type="project" value="UniProtKB-KW"/>
</dbReference>
<comment type="cofactor">
    <cofactor evidence="1">
        <name>Mn(2+)</name>
        <dbReference type="ChEBI" id="CHEBI:29035"/>
    </cofactor>
</comment>
<evidence type="ECO:0000256" key="15">
    <source>
        <dbReference type="ARBA" id="ARBA00030754"/>
    </source>
</evidence>
<evidence type="ECO:0000256" key="17">
    <source>
        <dbReference type="ARBA" id="ARBA00049360"/>
    </source>
</evidence>
<comment type="similarity">
    <text evidence="3">Belongs to the nanoviruses/circoviruses replication-associated protein family.</text>
</comment>
<keyword evidence="6" id="KW-0235">DNA replication</keyword>
<proteinExistence type="inferred from homology"/>
<evidence type="ECO:0000256" key="16">
    <source>
        <dbReference type="ARBA" id="ARBA00032243"/>
    </source>
</evidence>
<feature type="compositionally biased region" description="Polar residues" evidence="18">
    <location>
        <begin position="11"/>
        <end position="21"/>
    </location>
</feature>
<dbReference type="GO" id="GO:0003677">
    <property type="term" value="F:DNA binding"/>
    <property type="evidence" value="ECO:0007669"/>
    <property type="project" value="UniProtKB-KW"/>
</dbReference>
<dbReference type="InterPro" id="IPR000605">
    <property type="entry name" value="Helicase_SF3_ssDNA/RNA_vir"/>
</dbReference>
<evidence type="ECO:0000256" key="14">
    <source>
        <dbReference type="ARBA" id="ARBA00023268"/>
    </source>
</evidence>
<keyword evidence="13" id="KW-0238">DNA-binding</keyword>
<dbReference type="GO" id="GO:0016787">
    <property type="term" value="F:hydrolase activity"/>
    <property type="evidence" value="ECO:0007669"/>
    <property type="project" value="UniProtKB-KW"/>
</dbReference>
<evidence type="ECO:0000256" key="6">
    <source>
        <dbReference type="ARBA" id="ARBA00022705"/>
    </source>
</evidence>
<keyword evidence="8" id="KW-0479">Metal-binding</keyword>
<dbReference type="GO" id="GO:0004519">
    <property type="term" value="F:endonuclease activity"/>
    <property type="evidence" value="ECO:0007669"/>
    <property type="project" value="UniProtKB-KW"/>
</dbReference>
<evidence type="ECO:0000256" key="11">
    <source>
        <dbReference type="ARBA" id="ARBA00022801"/>
    </source>
</evidence>
<dbReference type="GO" id="GO:0042025">
    <property type="term" value="C:host cell nucleus"/>
    <property type="evidence" value="ECO:0007669"/>
    <property type="project" value="UniProtKB-SubCell"/>
</dbReference>
<dbReference type="GO" id="GO:0000166">
    <property type="term" value="F:nucleotide binding"/>
    <property type="evidence" value="ECO:0007669"/>
    <property type="project" value="UniProtKB-KW"/>
</dbReference>
<dbReference type="GO" id="GO:0006260">
    <property type="term" value="P:DNA replication"/>
    <property type="evidence" value="ECO:0007669"/>
    <property type="project" value="UniProtKB-KW"/>
</dbReference>
<dbReference type="GO" id="GO:0003723">
    <property type="term" value="F:RNA binding"/>
    <property type="evidence" value="ECO:0007669"/>
    <property type="project" value="InterPro"/>
</dbReference>
<dbReference type="InterPro" id="IPR049912">
    <property type="entry name" value="CRESS_DNA_REP"/>
</dbReference>
<keyword evidence="11" id="KW-0378">Hydrolase</keyword>
<dbReference type="EMBL" id="KX246264">
    <property type="protein sequence ID" value="APA62668.1"/>
    <property type="molecule type" value="Genomic_DNA"/>
</dbReference>
<sequence length="356" mass="41445">MGRSSGPPEFRTNQIWGGRSPSITPHISCSLEAQHRQDMSIQGNGKYWVYTWNNPNVPVDDHHASFSAINPHFHVFQREVGENGTEHFQGYVELQAAKGVRQLKACNPQIHWEKRRGNQAQAIAYSSKEDTRKEGPWTFGEPVHLNNTGVSKDFAENVRAGKRMRELHDTHPDDMRKYPRYYENLRSVFSPPERDTAPEVVLLFGEPGTGKTRYVRSKEVKHDLYVKPCDRDFWMNGYDLHPAVLLDDFCGAANHVTLTNLLQLLDRYQIQVSSKNGHLWWQPERIYITTNIHPAKWYEYKDRVVHYAALERRFTKVIMFDNAVEHAAGMDRENFAHRAAWDSFWDYDSHKAQDTY</sequence>
<dbReference type="InterPro" id="IPR027417">
    <property type="entry name" value="P-loop_NTPase"/>
</dbReference>
<comment type="catalytic activity">
    <reaction evidence="17">
        <text>ATP + H2O = ADP + phosphate + H(+)</text>
        <dbReference type="Rhea" id="RHEA:13065"/>
        <dbReference type="ChEBI" id="CHEBI:15377"/>
        <dbReference type="ChEBI" id="CHEBI:15378"/>
        <dbReference type="ChEBI" id="CHEBI:30616"/>
        <dbReference type="ChEBI" id="CHEBI:43474"/>
        <dbReference type="ChEBI" id="CHEBI:456216"/>
    </reaction>
</comment>
<keyword evidence="4" id="KW-0808">Transferase</keyword>
<keyword evidence="12" id="KW-0190">Covalent protein-DNA linkage</keyword>